<keyword evidence="4" id="KW-1185">Reference proteome</keyword>
<dbReference type="AlphaFoldDB" id="A0A9P1BRV6"/>
<evidence type="ECO:0000256" key="1">
    <source>
        <dbReference type="SAM" id="SignalP"/>
    </source>
</evidence>
<protein>
    <submittedName>
        <fullName evidence="2">Uncharacterized protein</fullName>
    </submittedName>
</protein>
<gene>
    <name evidence="2" type="ORF">C1SCF055_LOCUS6384</name>
</gene>
<accession>A0A9P1BRV6</accession>
<evidence type="ECO:0000313" key="3">
    <source>
        <dbReference type="EMBL" id="CAL4765636.1"/>
    </source>
</evidence>
<comment type="caution">
    <text evidence="2">The sequence shown here is derived from an EMBL/GenBank/DDBJ whole genome shotgun (WGS) entry which is preliminary data.</text>
</comment>
<reference evidence="3 4" key="2">
    <citation type="submission" date="2024-05" db="EMBL/GenBank/DDBJ databases">
        <authorList>
            <person name="Chen Y."/>
            <person name="Shah S."/>
            <person name="Dougan E. K."/>
            <person name="Thang M."/>
            <person name="Chan C."/>
        </authorList>
    </citation>
    <scope>NUCLEOTIDE SEQUENCE [LARGE SCALE GENOMIC DNA]</scope>
</reference>
<dbReference type="EMBL" id="CAMXCT010000402">
    <property type="protein sequence ID" value="CAI3978324.1"/>
    <property type="molecule type" value="Genomic_DNA"/>
</dbReference>
<proteinExistence type="predicted"/>
<sequence length="337" mass="38072">MLLAVLLVIWSEKDFHARADPQPFQWIEFFAGQAEATKMFKQRGYQTGRLDINYMEAKDNCMNPMDLLSDAGFGLAIATILLGDYVNGWVCHFGLKCSTFSTMNCGTSGRTPCTPYGNFQYTSVLEGNELASRVILLMMLAVCMNATILLEQPANTLLEYYPRLRDFMEMLRHIGGPHCVHRIEWWMAMYGGPTPKRHCAYSNSPGIAKLYLGKLEGWAKKVQAEDQAGVERIKTVTKYVDSQGKVRYKGAEGLKPSENYPEAFGKKLVDIYQALITTKRGMPELPERVPSGVETFTHMSFEDPWQDADVVSCIHFLRGGRSLSIPQEWRDALPQKL</sequence>
<evidence type="ECO:0000313" key="4">
    <source>
        <dbReference type="Proteomes" id="UP001152797"/>
    </source>
</evidence>
<feature type="signal peptide" evidence="1">
    <location>
        <begin position="1"/>
        <end position="19"/>
    </location>
</feature>
<evidence type="ECO:0000313" key="2">
    <source>
        <dbReference type="EMBL" id="CAI3978324.1"/>
    </source>
</evidence>
<dbReference type="OrthoDB" id="410769at2759"/>
<organism evidence="2">
    <name type="scientific">Cladocopium goreaui</name>
    <dbReference type="NCBI Taxonomy" id="2562237"/>
    <lineage>
        <taxon>Eukaryota</taxon>
        <taxon>Sar</taxon>
        <taxon>Alveolata</taxon>
        <taxon>Dinophyceae</taxon>
        <taxon>Suessiales</taxon>
        <taxon>Symbiodiniaceae</taxon>
        <taxon>Cladocopium</taxon>
    </lineage>
</organism>
<name>A0A9P1BRV6_9DINO</name>
<feature type="chain" id="PRO_5043269745" evidence="1">
    <location>
        <begin position="20"/>
        <end position="337"/>
    </location>
</feature>
<keyword evidence="1" id="KW-0732">Signal</keyword>
<dbReference type="EMBL" id="CAMXCT020000402">
    <property type="protein sequence ID" value="CAL1131699.1"/>
    <property type="molecule type" value="Genomic_DNA"/>
</dbReference>
<reference evidence="2" key="1">
    <citation type="submission" date="2022-10" db="EMBL/GenBank/DDBJ databases">
        <authorList>
            <person name="Chen Y."/>
            <person name="Dougan E. K."/>
            <person name="Chan C."/>
            <person name="Rhodes N."/>
            <person name="Thang M."/>
        </authorList>
    </citation>
    <scope>NUCLEOTIDE SEQUENCE</scope>
</reference>
<dbReference type="Proteomes" id="UP001152797">
    <property type="component" value="Unassembled WGS sequence"/>
</dbReference>
<dbReference type="EMBL" id="CAMXCT030000402">
    <property type="protein sequence ID" value="CAL4765636.1"/>
    <property type="molecule type" value="Genomic_DNA"/>
</dbReference>